<dbReference type="AlphaFoldDB" id="A0A9P6GY70"/>
<evidence type="ECO:0000313" key="2">
    <source>
        <dbReference type="EMBL" id="KAF9762335.1"/>
    </source>
</evidence>
<reference evidence="2 3" key="1">
    <citation type="journal article" date="2020" name="Genome Biol. Evol.">
        <title>Comparative genomics of strictly vertically transmitted, feminizing microsporidia endosymbionts of amphipod crustaceans.</title>
        <authorList>
            <person name="Cormier A."/>
            <person name="Chebbi M.A."/>
            <person name="Giraud I."/>
            <person name="Wattier R."/>
            <person name="Teixeira M."/>
            <person name="Gilbert C."/>
            <person name="Rigaud T."/>
            <person name="Cordaux R."/>
        </authorList>
    </citation>
    <scope>NUCLEOTIDE SEQUENCE [LARGE SCALE GENOMIC DNA]</scope>
    <source>
        <strain evidence="2 3">Ou3-Ou53</strain>
    </source>
</reference>
<dbReference type="EMBL" id="SBJO01000184">
    <property type="protein sequence ID" value="KAF9762335.1"/>
    <property type="molecule type" value="Genomic_DNA"/>
</dbReference>
<dbReference type="Proteomes" id="UP000740883">
    <property type="component" value="Unassembled WGS sequence"/>
</dbReference>
<accession>A0A9P6GY70</accession>
<gene>
    <name evidence="2" type="ORF">NGRA_2088</name>
</gene>
<evidence type="ECO:0000313" key="3">
    <source>
        <dbReference type="Proteomes" id="UP000740883"/>
    </source>
</evidence>
<feature type="chain" id="PRO_5040167706" evidence="1">
    <location>
        <begin position="17"/>
        <end position="161"/>
    </location>
</feature>
<sequence>MTLCIKMMIFIYIAFGSKKEEDANIIDKIDVPVKYLIFPRGLKRIPIKILMKAYEQYKLTRSVNPQNGKFLKIETKESNYKYQNGLNIFVEYEKMLLRLFSKIENNRKSGLISEAYKQEKNIKKYIDISLYDKRVRIFYVVSKCRKGGESKVEVDNILIID</sequence>
<name>A0A9P6GY70_9MICR</name>
<keyword evidence="3" id="KW-1185">Reference proteome</keyword>
<organism evidence="2 3">
    <name type="scientific">Nosema granulosis</name>
    <dbReference type="NCBI Taxonomy" id="83296"/>
    <lineage>
        <taxon>Eukaryota</taxon>
        <taxon>Fungi</taxon>
        <taxon>Fungi incertae sedis</taxon>
        <taxon>Microsporidia</taxon>
        <taxon>Nosematidae</taxon>
        <taxon>Nosema</taxon>
    </lineage>
</organism>
<evidence type="ECO:0000256" key="1">
    <source>
        <dbReference type="SAM" id="SignalP"/>
    </source>
</evidence>
<comment type="caution">
    <text evidence="2">The sequence shown here is derived from an EMBL/GenBank/DDBJ whole genome shotgun (WGS) entry which is preliminary data.</text>
</comment>
<protein>
    <submittedName>
        <fullName evidence="2">Uncharacterized protein</fullName>
    </submittedName>
</protein>
<feature type="signal peptide" evidence="1">
    <location>
        <begin position="1"/>
        <end position="16"/>
    </location>
</feature>
<keyword evidence="1" id="KW-0732">Signal</keyword>
<proteinExistence type="predicted"/>